<sequence length="432" mass="49768">MHVPKLQLVFLRQFKRVAKVQTINNINNNNAYFITSSSTLFHTIHSDYGAFSCTSNAQDLARSSQQPTLLKNLSAGRYSSGVRNNCFRMSHPGIISHAILYNRRKHVERKTGHSLCYNSIRHLSTGGTDSVVQAAAPVQYSGIFKMLSESTPVKVAQDSLLWIHDYTALPWWLVVILTTIMIRTTVTLPLSFYQQCIIAKLENLKPEMNNIVKELKIETRYGMQKYNWPKPVARRLYNHSVKKQWNELIIRENCHPAKATILVLVQLPLWISLSMSIRNLCYMLPKQDATAYGIHQEFTSDGFLWFMDLTVPDPFILPILMGLFNLAIIEINYMSRLQVQTKWKKYLTYFFRIVTIGLIPIAMYVPSCVSLYWTTSSAFGLLQNLLLLSPKLRRFARVPITASESQNPYMMLREKITARCRFRKNVEVSSKI</sequence>
<reference evidence="9" key="3">
    <citation type="submission" date="2018-07" db="EMBL/GenBank/DDBJ databases">
        <authorList>
            <person name="Mckenzie S.K."/>
            <person name="Kronauer D.J.C."/>
        </authorList>
    </citation>
    <scope>NUCLEOTIDE SEQUENCE</scope>
    <source>
        <strain evidence="9">Clonal line C1</strain>
    </source>
</reference>
<name>A0A026WBP6_OOCBI</name>
<dbReference type="GO" id="GO:0032979">
    <property type="term" value="P:protein insertion into mitochondrial inner membrane from matrix"/>
    <property type="evidence" value="ECO:0007669"/>
    <property type="project" value="TreeGrafter"/>
</dbReference>
<dbReference type="Proteomes" id="UP000053097">
    <property type="component" value="Unassembled WGS sequence"/>
</dbReference>
<dbReference type="GO" id="GO:0032977">
    <property type="term" value="F:membrane insertase activity"/>
    <property type="evidence" value="ECO:0007669"/>
    <property type="project" value="InterPro"/>
</dbReference>
<dbReference type="InterPro" id="IPR028055">
    <property type="entry name" value="YidC/Oxa/ALB_C"/>
</dbReference>
<dbReference type="EMBL" id="QOIP01000005">
    <property type="protein sequence ID" value="RLU22314.1"/>
    <property type="molecule type" value="Genomic_DNA"/>
</dbReference>
<dbReference type="PANTHER" id="PTHR12428:SF65">
    <property type="entry name" value="CYTOCHROME C OXIDASE ASSEMBLY PROTEIN COX18, MITOCHONDRIAL"/>
    <property type="match status" value="1"/>
</dbReference>
<evidence type="ECO:0000256" key="5">
    <source>
        <dbReference type="RuleBase" id="RU003945"/>
    </source>
</evidence>
<evidence type="ECO:0000256" key="3">
    <source>
        <dbReference type="ARBA" id="ARBA00022989"/>
    </source>
</evidence>
<feature type="transmembrane region" description="Helical" evidence="6">
    <location>
        <begin position="315"/>
        <end position="334"/>
    </location>
</feature>
<evidence type="ECO:0000256" key="1">
    <source>
        <dbReference type="ARBA" id="ARBA00004141"/>
    </source>
</evidence>
<dbReference type="InterPro" id="IPR001708">
    <property type="entry name" value="YidC/ALB3/OXA1/COX18"/>
</dbReference>
<feature type="transmembrane region" description="Helical" evidence="6">
    <location>
        <begin position="259"/>
        <end position="277"/>
    </location>
</feature>
<dbReference type="EMBL" id="KK107293">
    <property type="protein sequence ID" value="EZA53388.1"/>
    <property type="molecule type" value="Genomic_DNA"/>
</dbReference>
<comment type="subcellular location">
    <subcellularLocation>
        <location evidence="1 5">Membrane</location>
        <topology evidence="1 5">Multi-pass membrane protein</topology>
    </subcellularLocation>
</comment>
<feature type="transmembrane region" description="Helical" evidence="6">
    <location>
        <begin position="346"/>
        <end position="365"/>
    </location>
</feature>
<feature type="transmembrane region" description="Helical" evidence="6">
    <location>
        <begin position="169"/>
        <end position="193"/>
    </location>
</feature>
<evidence type="ECO:0000256" key="4">
    <source>
        <dbReference type="ARBA" id="ARBA00023136"/>
    </source>
</evidence>
<dbReference type="OMA" id="ITCMSKV"/>
<dbReference type="Proteomes" id="UP000279307">
    <property type="component" value="Chromosome 5"/>
</dbReference>
<keyword evidence="4 6" id="KW-0472">Membrane</keyword>
<gene>
    <name evidence="9" type="ORF">DMN91_004592</name>
    <name evidence="8" type="ORF">X777_06469</name>
</gene>
<dbReference type="OrthoDB" id="2148490at2759"/>
<feature type="domain" description="Membrane insertase YidC/Oxa/ALB C-terminal" evidence="7">
    <location>
        <begin position="171"/>
        <end position="386"/>
    </location>
</feature>
<comment type="similarity">
    <text evidence="5">Belongs to the OXA1/ALB3/YidC family.</text>
</comment>
<dbReference type="PANTHER" id="PTHR12428">
    <property type="entry name" value="OXA1"/>
    <property type="match status" value="1"/>
</dbReference>
<evidence type="ECO:0000313" key="10">
    <source>
        <dbReference type="Proteomes" id="UP000053097"/>
    </source>
</evidence>
<dbReference type="AlphaFoldDB" id="A0A026WBP6"/>
<dbReference type="CDD" id="cd20069">
    <property type="entry name" value="5TM_Oxa1-like"/>
    <property type="match status" value="1"/>
</dbReference>
<evidence type="ECO:0000313" key="11">
    <source>
        <dbReference type="Proteomes" id="UP000279307"/>
    </source>
</evidence>
<evidence type="ECO:0000313" key="8">
    <source>
        <dbReference type="EMBL" id="EZA53388.1"/>
    </source>
</evidence>
<evidence type="ECO:0000256" key="2">
    <source>
        <dbReference type="ARBA" id="ARBA00022692"/>
    </source>
</evidence>
<dbReference type="Pfam" id="PF02096">
    <property type="entry name" value="60KD_IMP"/>
    <property type="match status" value="1"/>
</dbReference>
<feature type="transmembrane region" description="Helical" evidence="6">
    <location>
        <begin position="371"/>
        <end position="388"/>
    </location>
</feature>
<keyword evidence="3 6" id="KW-1133">Transmembrane helix</keyword>
<protein>
    <submittedName>
        <fullName evidence="8">Mitochondrial inner membrane protein COX18</fullName>
    </submittedName>
</protein>
<organism evidence="8 10">
    <name type="scientific">Ooceraea biroi</name>
    <name type="common">Clonal raider ant</name>
    <name type="synonym">Cerapachys biroi</name>
    <dbReference type="NCBI Taxonomy" id="2015173"/>
    <lineage>
        <taxon>Eukaryota</taxon>
        <taxon>Metazoa</taxon>
        <taxon>Ecdysozoa</taxon>
        <taxon>Arthropoda</taxon>
        <taxon>Hexapoda</taxon>
        <taxon>Insecta</taxon>
        <taxon>Pterygota</taxon>
        <taxon>Neoptera</taxon>
        <taxon>Endopterygota</taxon>
        <taxon>Hymenoptera</taxon>
        <taxon>Apocrita</taxon>
        <taxon>Aculeata</taxon>
        <taxon>Formicoidea</taxon>
        <taxon>Formicidae</taxon>
        <taxon>Dorylinae</taxon>
        <taxon>Ooceraea</taxon>
    </lineage>
</organism>
<dbReference type="STRING" id="2015173.A0A026WBP6"/>
<dbReference type="GO" id="GO:0005743">
    <property type="term" value="C:mitochondrial inner membrane"/>
    <property type="evidence" value="ECO:0007669"/>
    <property type="project" value="TreeGrafter"/>
</dbReference>
<proteinExistence type="inferred from homology"/>
<reference evidence="9 11" key="2">
    <citation type="journal article" date="2018" name="Genome Res.">
        <title>The genomic architecture and molecular evolution of ant odorant receptors.</title>
        <authorList>
            <person name="McKenzie S.K."/>
            <person name="Kronauer D.J.C."/>
        </authorList>
    </citation>
    <scope>NUCLEOTIDE SEQUENCE [LARGE SCALE GENOMIC DNA]</scope>
    <source>
        <strain evidence="9">Clonal line C1</strain>
    </source>
</reference>
<evidence type="ECO:0000256" key="6">
    <source>
        <dbReference type="SAM" id="Phobius"/>
    </source>
</evidence>
<reference evidence="8 10" key="1">
    <citation type="journal article" date="2014" name="Curr. Biol.">
        <title>The genome of the clonal raider ant Cerapachys biroi.</title>
        <authorList>
            <person name="Oxley P.R."/>
            <person name="Ji L."/>
            <person name="Fetter-Pruneda I."/>
            <person name="McKenzie S.K."/>
            <person name="Li C."/>
            <person name="Hu H."/>
            <person name="Zhang G."/>
            <person name="Kronauer D.J."/>
        </authorList>
    </citation>
    <scope>NUCLEOTIDE SEQUENCE [LARGE SCALE GENOMIC DNA]</scope>
</reference>
<keyword evidence="10" id="KW-1185">Reference proteome</keyword>
<dbReference type="GO" id="GO:0033617">
    <property type="term" value="P:mitochondrial respiratory chain complex IV assembly"/>
    <property type="evidence" value="ECO:0007669"/>
    <property type="project" value="TreeGrafter"/>
</dbReference>
<keyword evidence="2 5" id="KW-0812">Transmembrane</keyword>
<accession>A0A026WBP6</accession>
<evidence type="ECO:0000259" key="7">
    <source>
        <dbReference type="Pfam" id="PF02096"/>
    </source>
</evidence>
<evidence type="ECO:0000313" key="9">
    <source>
        <dbReference type="EMBL" id="RLU22314.1"/>
    </source>
</evidence>